<evidence type="ECO:0000256" key="1">
    <source>
        <dbReference type="ARBA" id="ARBA00012513"/>
    </source>
</evidence>
<dbReference type="SUPFAM" id="SSF56112">
    <property type="entry name" value="Protein kinase-like (PK-like)"/>
    <property type="match status" value="1"/>
</dbReference>
<name>A0AAV5A3D4_9AGAM</name>
<evidence type="ECO:0000256" key="5">
    <source>
        <dbReference type="ARBA" id="ARBA00022777"/>
    </source>
</evidence>
<evidence type="ECO:0000259" key="8">
    <source>
        <dbReference type="PROSITE" id="PS50011"/>
    </source>
</evidence>
<dbReference type="SMART" id="SM00220">
    <property type="entry name" value="S_TKc"/>
    <property type="match status" value="1"/>
</dbReference>
<dbReference type="Proteomes" id="UP001050691">
    <property type="component" value="Unassembled WGS sequence"/>
</dbReference>
<keyword evidence="2" id="KW-0723">Serine/threonine-protein kinase</keyword>
<dbReference type="GO" id="GO:0005524">
    <property type="term" value="F:ATP binding"/>
    <property type="evidence" value="ECO:0007669"/>
    <property type="project" value="UniProtKB-KW"/>
</dbReference>
<feature type="compositionally biased region" description="Basic and acidic residues" evidence="7">
    <location>
        <begin position="1"/>
        <end position="12"/>
    </location>
</feature>
<dbReference type="InterPro" id="IPR008271">
    <property type="entry name" value="Ser/Thr_kinase_AS"/>
</dbReference>
<dbReference type="Gene3D" id="3.30.200.20">
    <property type="entry name" value="Phosphorylase Kinase, domain 1"/>
    <property type="match status" value="1"/>
</dbReference>
<evidence type="ECO:0000313" key="10">
    <source>
        <dbReference type="Proteomes" id="UP001050691"/>
    </source>
</evidence>
<dbReference type="GO" id="GO:0004674">
    <property type="term" value="F:protein serine/threonine kinase activity"/>
    <property type="evidence" value="ECO:0007669"/>
    <property type="project" value="UniProtKB-KW"/>
</dbReference>
<dbReference type="GO" id="GO:0044773">
    <property type="term" value="P:mitotic DNA damage checkpoint signaling"/>
    <property type="evidence" value="ECO:0007669"/>
    <property type="project" value="TreeGrafter"/>
</dbReference>
<dbReference type="Pfam" id="PF00069">
    <property type="entry name" value="Pkinase"/>
    <property type="match status" value="2"/>
</dbReference>
<sequence length="587" mass="66781">MNIVERITHEDSLSLSRHSSNPFDDPNDSAKRILGLGSSELSDCSSSNFGEYGDPTLEHILETGFEHEEENALDQVMDEPGDIEMNTYPDNMDADYDDSSIDTNTDEDFDEENSIYFRSPEERQEITEEIDDLLRAVPRLRDDYYLLDRLGTGTFSSVYKAIDLMRDAWDNTPWQGVQGEDMDGQASNPGPHRKSFVAIKRIYATSMPDRIRNELSILEDLRGCRHVSQLITAFREEDQVVAIMPYHRSADFREYYLTLSMNEVKNYMRSLFRGLRDIHARGIIHRDIKPANFLFDPKTSTGTIVDLGLACRINYDEGTLCNHTAPSDEYPHGRIKTLDQLPIDRLREAKNSARARSKWTADRVGYPENDTRPQSKANRAGTRGFRAPEVLLKCTSQSGAVDIWSAGTILLFFLTGKFPIFHCPNDTEALVELSVLLGRKAIEKAGLLHKQEGKDLRDFIRNLNPGLFVHEGPDGDTSQAKQHEIDVEQAIDLLKATFQPESTKRITARETLYHPFLKEPDRPEDDEFFPHPWGQGVCGEYHDRDFVTGDLQLYLDGDMYKVNAGQYTPIGGKPCAFHKNLFLEHSL</sequence>
<keyword evidence="3" id="KW-0808">Transferase</keyword>
<accession>A0AAV5A3D4</accession>
<evidence type="ECO:0000256" key="4">
    <source>
        <dbReference type="ARBA" id="ARBA00022741"/>
    </source>
</evidence>
<dbReference type="PANTHER" id="PTHR44167">
    <property type="entry name" value="OVARIAN-SPECIFIC SERINE/THREONINE-PROTEIN KINASE LOK-RELATED"/>
    <property type="match status" value="1"/>
</dbReference>
<evidence type="ECO:0000313" key="9">
    <source>
        <dbReference type="EMBL" id="GJJ07071.1"/>
    </source>
</evidence>
<dbReference type="CDD" id="cd14019">
    <property type="entry name" value="STKc_Cdc7"/>
    <property type="match status" value="1"/>
</dbReference>
<protein>
    <recommendedName>
        <fullName evidence="1">non-specific serine/threonine protein kinase</fullName>
        <ecNumber evidence="1">2.7.11.1</ecNumber>
    </recommendedName>
</protein>
<keyword evidence="10" id="KW-1185">Reference proteome</keyword>
<dbReference type="GO" id="GO:0005634">
    <property type="term" value="C:nucleus"/>
    <property type="evidence" value="ECO:0007669"/>
    <property type="project" value="TreeGrafter"/>
</dbReference>
<dbReference type="PANTHER" id="PTHR44167:SF23">
    <property type="entry name" value="CDC7 KINASE, ISOFORM A-RELATED"/>
    <property type="match status" value="1"/>
</dbReference>
<dbReference type="AlphaFoldDB" id="A0AAV5A3D4"/>
<comment type="caution">
    <text evidence="9">The sequence shown here is derived from an EMBL/GenBank/DDBJ whole genome shotgun (WGS) entry which is preliminary data.</text>
</comment>
<dbReference type="InterPro" id="IPR011009">
    <property type="entry name" value="Kinase-like_dom_sf"/>
</dbReference>
<dbReference type="EMBL" id="BPWL01000002">
    <property type="protein sequence ID" value="GJJ07071.1"/>
    <property type="molecule type" value="Genomic_DNA"/>
</dbReference>
<dbReference type="PROSITE" id="PS00108">
    <property type="entry name" value="PROTEIN_KINASE_ST"/>
    <property type="match status" value="1"/>
</dbReference>
<evidence type="ECO:0000256" key="6">
    <source>
        <dbReference type="ARBA" id="ARBA00022840"/>
    </source>
</evidence>
<dbReference type="InterPro" id="IPR000719">
    <property type="entry name" value="Prot_kinase_dom"/>
</dbReference>
<keyword evidence="5" id="KW-0418">Kinase</keyword>
<proteinExistence type="predicted"/>
<dbReference type="EC" id="2.7.11.1" evidence="1"/>
<feature type="domain" description="Protein kinase" evidence="8">
    <location>
        <begin position="144"/>
        <end position="517"/>
    </location>
</feature>
<feature type="compositionally biased region" description="Polar residues" evidence="7">
    <location>
        <begin position="13"/>
        <end position="22"/>
    </location>
</feature>
<feature type="region of interest" description="Disordered" evidence="7">
    <location>
        <begin position="358"/>
        <end position="381"/>
    </location>
</feature>
<evidence type="ECO:0000256" key="7">
    <source>
        <dbReference type="SAM" id="MobiDB-lite"/>
    </source>
</evidence>
<keyword evidence="4" id="KW-0547">Nucleotide-binding</keyword>
<evidence type="ECO:0000256" key="3">
    <source>
        <dbReference type="ARBA" id="ARBA00022679"/>
    </source>
</evidence>
<dbReference type="PROSITE" id="PS50011">
    <property type="entry name" value="PROTEIN_KINASE_DOM"/>
    <property type="match status" value="1"/>
</dbReference>
<organism evidence="9 10">
    <name type="scientific">Clathrus columnatus</name>
    <dbReference type="NCBI Taxonomy" id="1419009"/>
    <lineage>
        <taxon>Eukaryota</taxon>
        <taxon>Fungi</taxon>
        <taxon>Dikarya</taxon>
        <taxon>Basidiomycota</taxon>
        <taxon>Agaricomycotina</taxon>
        <taxon>Agaricomycetes</taxon>
        <taxon>Phallomycetidae</taxon>
        <taxon>Phallales</taxon>
        <taxon>Clathraceae</taxon>
        <taxon>Clathrus</taxon>
    </lineage>
</organism>
<keyword evidence="6" id="KW-0067">ATP-binding</keyword>
<reference evidence="9" key="1">
    <citation type="submission" date="2021-10" db="EMBL/GenBank/DDBJ databases">
        <title>De novo Genome Assembly of Clathrus columnatus (Basidiomycota, Fungi) Using Illumina and Nanopore Sequence Data.</title>
        <authorList>
            <person name="Ogiso-Tanaka E."/>
            <person name="Itagaki H."/>
            <person name="Hosoya T."/>
            <person name="Hosaka K."/>
        </authorList>
    </citation>
    <scope>NUCLEOTIDE SEQUENCE</scope>
    <source>
        <strain evidence="9">MO-923</strain>
    </source>
</reference>
<evidence type="ECO:0000256" key="2">
    <source>
        <dbReference type="ARBA" id="ARBA00022527"/>
    </source>
</evidence>
<dbReference type="Gene3D" id="1.10.510.10">
    <property type="entry name" value="Transferase(Phosphotransferase) domain 1"/>
    <property type="match status" value="1"/>
</dbReference>
<gene>
    <name evidence="9" type="ORF">Clacol_001270</name>
</gene>
<feature type="region of interest" description="Disordered" evidence="7">
    <location>
        <begin position="1"/>
        <end position="28"/>
    </location>
</feature>